<dbReference type="Proteomes" id="UP000064844">
    <property type="component" value="Chromosome"/>
</dbReference>
<evidence type="ECO:0000313" key="4">
    <source>
        <dbReference type="Proteomes" id="UP000064844"/>
    </source>
</evidence>
<proteinExistence type="predicted"/>
<dbReference type="Pfam" id="PF24883">
    <property type="entry name" value="NPHP3_N"/>
    <property type="match status" value="1"/>
</dbReference>
<keyword evidence="1" id="KW-0677">Repeat</keyword>
<name>A0A0S2W210_9FIRM</name>
<dbReference type="eggNOG" id="COG1474">
    <property type="taxonomic scope" value="Bacteria"/>
</dbReference>
<reference evidence="4" key="2">
    <citation type="submission" date="2015-04" db="EMBL/GenBank/DDBJ databases">
        <title>A butyrogenic pathway from the amino acid lysine in a human gut commensal.</title>
        <authorList>
            <person name="de Vos W.M."/>
            <person name="Bui N.T.P."/>
            <person name="Plugge C.M."/>
            <person name="Ritari J."/>
        </authorList>
    </citation>
    <scope>NUCLEOTIDE SEQUENCE [LARGE SCALE GENOMIC DNA]</scope>
    <source>
        <strain evidence="4">AF211</strain>
    </source>
</reference>
<sequence>MTTEPQVRFYLGANSPAGFYSLYDQLIDPAQAADILILKGGPGCGKSTLMKRVARQAEERGLDVEYIPCSGDPESLDAIVLPQKKAAIVDGTAPHVVEPKYPGVVERYVNLGDCYDRTGLGDVRKEIMEAMKGYKACYQRAYRCLDAAAEISSDMRAIAASPAVEAKIAKRAKGILSREVRRNGTDSGKVKQRFLSAVTHKGLLCEFGTVDRLCKRVYELADTYRLGHLMLSHLLAGAVAAGHDVIACPSPMEPDRLEHLIVPDLSLAFVTSSPALPYEKRPYRRIRMDAMADLEAVHRSKARLKFSRKVSAALVDEAVESLAQAKAMHDELEALYNPYVDFEQVHTMADGIARELLAE</sequence>
<keyword evidence="4" id="KW-1185">Reference proteome</keyword>
<dbReference type="Gene3D" id="3.40.50.300">
    <property type="entry name" value="P-loop containing nucleotide triphosphate hydrolases"/>
    <property type="match status" value="1"/>
</dbReference>
<dbReference type="PATRIC" id="fig|1297617.4.peg.984"/>
<organism evidence="3 4">
    <name type="scientific">Intestinimonas butyriciproducens</name>
    <dbReference type="NCBI Taxonomy" id="1297617"/>
    <lineage>
        <taxon>Bacteria</taxon>
        <taxon>Bacillati</taxon>
        <taxon>Bacillota</taxon>
        <taxon>Clostridia</taxon>
        <taxon>Eubacteriales</taxon>
        <taxon>Intestinimonas</taxon>
    </lineage>
</organism>
<gene>
    <name evidence="3" type="ORF">IB211_00970</name>
</gene>
<evidence type="ECO:0000313" key="3">
    <source>
        <dbReference type="EMBL" id="ALP93363.1"/>
    </source>
</evidence>
<dbReference type="RefSeq" id="WP_227151375.1">
    <property type="nucleotide sequence ID" value="NZ_CALICV010000095.1"/>
</dbReference>
<protein>
    <submittedName>
        <fullName evidence="3">ATPase</fullName>
    </submittedName>
</protein>
<dbReference type="EMBL" id="CP011307">
    <property type="protein sequence ID" value="ALP93363.1"/>
    <property type="molecule type" value="Genomic_DNA"/>
</dbReference>
<dbReference type="SUPFAM" id="SSF52540">
    <property type="entry name" value="P-loop containing nucleoside triphosphate hydrolases"/>
    <property type="match status" value="1"/>
</dbReference>
<reference evidence="3 4" key="1">
    <citation type="journal article" date="2015" name="Nat. Commun.">
        <title>Production of butyrate from lysine and the Amadori product fructoselysine by a human gut commensal.</title>
        <authorList>
            <person name="Bui T.P."/>
            <person name="Ritari J."/>
            <person name="Boeren S."/>
            <person name="de Waard P."/>
            <person name="Plugge C.M."/>
            <person name="de Vos W.M."/>
        </authorList>
    </citation>
    <scope>NUCLEOTIDE SEQUENCE [LARGE SCALE GENOMIC DNA]</scope>
    <source>
        <strain evidence="3 4">AF211</strain>
    </source>
</reference>
<dbReference type="AlphaFoldDB" id="A0A0S2W210"/>
<dbReference type="STRING" id="1297617.IB211_00970"/>
<accession>A0A0S2W210</accession>
<dbReference type="InterPro" id="IPR056884">
    <property type="entry name" value="NPHP3-like_N"/>
</dbReference>
<evidence type="ECO:0000256" key="1">
    <source>
        <dbReference type="ARBA" id="ARBA00022737"/>
    </source>
</evidence>
<evidence type="ECO:0000259" key="2">
    <source>
        <dbReference type="Pfam" id="PF24883"/>
    </source>
</evidence>
<dbReference type="InterPro" id="IPR027417">
    <property type="entry name" value="P-loop_NTPase"/>
</dbReference>
<feature type="domain" description="Nephrocystin 3-like N-terminal" evidence="2">
    <location>
        <begin position="26"/>
        <end position="73"/>
    </location>
</feature>
<dbReference type="KEGG" id="ibu:IB211_00970"/>